<accession>A0A061ALT7</accession>
<sequence length="173" mass="18943">MSNRLSYASLQSHVGALLTTGRTHFGKTSHGRDWKDGVFSAATEAWFEVLAQQDDFLARSANIRARFTRDKERVSFLGSDVTFALLAETLLGTEVYNQAISGGNEKDDPWHLGGAYGAVLVDAGTGCTLQQLTRELAGMRNLAGVDGVKRYAATLQALTHAWPYLSSRRRHVV</sequence>
<protein>
    <submittedName>
        <fullName evidence="1">RHTO0S01e05270g1_1</fullName>
    </submittedName>
</protein>
<dbReference type="EMBL" id="LK052936">
    <property type="protein sequence ID" value="CDR35704.1"/>
    <property type="molecule type" value="Genomic_DNA"/>
</dbReference>
<organism evidence="1">
    <name type="scientific">Rhodotorula toruloides</name>
    <name type="common">Yeast</name>
    <name type="synonym">Rhodosporidium toruloides</name>
    <dbReference type="NCBI Taxonomy" id="5286"/>
    <lineage>
        <taxon>Eukaryota</taxon>
        <taxon>Fungi</taxon>
        <taxon>Dikarya</taxon>
        <taxon>Basidiomycota</taxon>
        <taxon>Pucciniomycotina</taxon>
        <taxon>Microbotryomycetes</taxon>
        <taxon>Sporidiobolales</taxon>
        <taxon>Sporidiobolaceae</taxon>
        <taxon>Rhodotorula</taxon>
    </lineage>
</organism>
<proteinExistence type="predicted"/>
<evidence type="ECO:0000313" key="1">
    <source>
        <dbReference type="EMBL" id="CDR35704.1"/>
    </source>
</evidence>
<gene>
    <name evidence="1" type="ORF">RHTO0S_01e05270g</name>
</gene>
<dbReference type="AlphaFoldDB" id="A0A061ALT7"/>
<reference evidence="1" key="1">
    <citation type="journal article" date="2014" name="Genome Announc.">
        <title>Draft genome sequence of Rhodosporidium toruloides CECT1137, an oleaginous yeast of biotechnological interest.</title>
        <authorList>
            <person name="Morin N."/>
            <person name="Calcas X."/>
            <person name="Devillers H."/>
            <person name="Durrens P."/>
            <person name="Sherman D.J."/>
            <person name="Nicaud J.-M."/>
            <person name="Neuveglise C."/>
        </authorList>
    </citation>
    <scope>NUCLEOTIDE SEQUENCE</scope>
    <source>
        <strain evidence="1">CECT1137</strain>
    </source>
</reference>
<name>A0A061ALT7_RHOTO</name>